<dbReference type="Gene3D" id="1.25.40.340">
    <property type="match status" value="1"/>
</dbReference>
<dbReference type="SMART" id="SM01120">
    <property type="entry name" value="Dak2"/>
    <property type="match status" value="1"/>
</dbReference>
<gene>
    <name evidence="2" type="ORF">G9U52_01190</name>
</gene>
<feature type="domain" description="DhaL" evidence="1">
    <location>
        <begin position="11"/>
        <end position="203"/>
    </location>
</feature>
<dbReference type="Pfam" id="PF21645">
    <property type="entry name" value="FakA-like_M"/>
    <property type="match status" value="1"/>
</dbReference>
<dbReference type="PANTHER" id="PTHR33434:SF4">
    <property type="entry name" value="PHOSPHATASE PROTEIN"/>
    <property type="match status" value="1"/>
</dbReference>
<protein>
    <submittedName>
        <fullName evidence="2">DAK2 domain-containing protein</fullName>
    </submittedName>
</protein>
<dbReference type="PROSITE" id="PS51480">
    <property type="entry name" value="DHAL"/>
    <property type="match status" value="1"/>
</dbReference>
<dbReference type="EMBL" id="JAAOIW010000001">
    <property type="protein sequence ID" value="NHN28441.1"/>
    <property type="molecule type" value="Genomic_DNA"/>
</dbReference>
<dbReference type="RefSeq" id="WP_166144958.1">
    <property type="nucleotide sequence ID" value="NZ_JAAOIW010000001.1"/>
</dbReference>
<dbReference type="InterPro" id="IPR019986">
    <property type="entry name" value="YloV-like"/>
</dbReference>
<evidence type="ECO:0000313" key="2">
    <source>
        <dbReference type="EMBL" id="NHN28441.1"/>
    </source>
</evidence>
<dbReference type="NCBIfam" id="TIGR03599">
    <property type="entry name" value="YloV"/>
    <property type="match status" value="1"/>
</dbReference>
<dbReference type="Proteomes" id="UP001165962">
    <property type="component" value="Unassembled WGS sequence"/>
</dbReference>
<dbReference type="PANTHER" id="PTHR33434">
    <property type="entry name" value="DEGV DOMAIN-CONTAINING PROTEIN DR_1986-RELATED"/>
    <property type="match status" value="1"/>
</dbReference>
<sequence length="601" mass="65014">MSKRLNIINGNDFIRMIEIGAELLHKNAEKVNALNVFPVPDGDTGTNMNLTLTSGLEELRRRPSLHIGKSAEALAKGLLMGARGNSGVILSQLFRGFAKAIVNFEEINGVQLAAAFQQGVDMAYKAVVKPVEGTILTVAKEAAKHGVLQAGRITDVNLLMGEIQHKAEEALSKTPEQLAVLRQVGVVDAGGQGLLYIYNGFVQALGQDLGGTHLLDADYPAIRKPNGNRDSSVAVATAPKLGMPRTPMEPMSAQSKLATEDIEFGYCTEFMVTLNASKLKGHEFMEQPFRERLSALGDSLLVVSDDELVRVHIHAEYPGSVMNVAMEYGELSRIKIENMRDQHTHILMEELEHENQVVQLAEDASSTAKPAIVQATSDGKELKRYGFMAVSAGPGITSIFKSLGVDQVIHGGQSMNPSTEELVLAVNQIAAQTVFVFPNNSNIILAAQQAAQLVEDKTLIVVPTKTIPQGIAALFAFGEQEEPEANLELMRQAASQVQSGAVTYAVRDTSIDGMDIKQGDFIGIHNSQIVTAETDLQASCQKLVDALLADGGEVVTIYTGEEADEAQSKQLVDYVKQNYTEVEVEIHKGGQPVYYYLISAE</sequence>
<dbReference type="InterPro" id="IPR036117">
    <property type="entry name" value="DhaL_dom_sf"/>
</dbReference>
<comment type="caution">
    <text evidence="2">The sequence shown here is derived from an EMBL/GenBank/DDBJ whole genome shotgun (WGS) entry which is preliminary data.</text>
</comment>
<reference evidence="2" key="1">
    <citation type="submission" date="2020-03" db="EMBL/GenBank/DDBJ databases">
        <title>Draft sequencing of Paenibacilllus sp. S3N08.</title>
        <authorList>
            <person name="Kim D.-U."/>
        </authorList>
    </citation>
    <scope>NUCLEOTIDE SEQUENCE</scope>
    <source>
        <strain evidence="2">S3N08</strain>
    </source>
</reference>
<name>A0ABX0IZ78_9BACL</name>
<dbReference type="InterPro" id="IPR033470">
    <property type="entry name" value="FakA-like_C"/>
</dbReference>
<dbReference type="SUPFAM" id="SSF101473">
    <property type="entry name" value="DhaL-like"/>
    <property type="match status" value="1"/>
</dbReference>
<proteinExistence type="predicted"/>
<keyword evidence="3" id="KW-1185">Reference proteome</keyword>
<dbReference type="InterPro" id="IPR004007">
    <property type="entry name" value="DhaL_dom"/>
</dbReference>
<dbReference type="Pfam" id="PF13684">
    <property type="entry name" value="FakA-like_C"/>
    <property type="match status" value="1"/>
</dbReference>
<evidence type="ECO:0000259" key="1">
    <source>
        <dbReference type="PROSITE" id="PS51480"/>
    </source>
</evidence>
<accession>A0ABX0IZ78</accession>
<dbReference type="Pfam" id="PF02734">
    <property type="entry name" value="Dak2"/>
    <property type="match status" value="1"/>
</dbReference>
<evidence type="ECO:0000313" key="3">
    <source>
        <dbReference type="Proteomes" id="UP001165962"/>
    </source>
</evidence>
<dbReference type="InterPro" id="IPR048394">
    <property type="entry name" value="FakA-like_M"/>
</dbReference>
<dbReference type="InterPro" id="IPR050270">
    <property type="entry name" value="DegV_domain_contain"/>
</dbReference>
<organism evidence="2 3">
    <name type="scientific">Paenibacillus agricola</name>
    <dbReference type="NCBI Taxonomy" id="2716264"/>
    <lineage>
        <taxon>Bacteria</taxon>
        <taxon>Bacillati</taxon>
        <taxon>Bacillota</taxon>
        <taxon>Bacilli</taxon>
        <taxon>Bacillales</taxon>
        <taxon>Paenibacillaceae</taxon>
        <taxon>Paenibacillus</taxon>
    </lineage>
</organism>
<dbReference type="SMART" id="SM01121">
    <property type="entry name" value="Dak1_2"/>
    <property type="match status" value="1"/>
</dbReference>